<accession>A0A5S3Z2Y1</accession>
<organism evidence="1 2">
    <name type="scientific">Pseudoalteromonas ruthenica</name>
    <dbReference type="NCBI Taxonomy" id="151081"/>
    <lineage>
        <taxon>Bacteria</taxon>
        <taxon>Pseudomonadati</taxon>
        <taxon>Pseudomonadota</taxon>
        <taxon>Gammaproteobacteria</taxon>
        <taxon>Alteromonadales</taxon>
        <taxon>Pseudoalteromonadaceae</taxon>
        <taxon>Pseudoalteromonas</taxon>
    </lineage>
</organism>
<gene>
    <name evidence="1" type="ORF">CWC05_12300</name>
</gene>
<proteinExistence type="predicted"/>
<protein>
    <submittedName>
        <fullName evidence="1">Uncharacterized protein</fullName>
    </submittedName>
</protein>
<dbReference type="RefSeq" id="WP_138548398.1">
    <property type="nucleotide sequence ID" value="NZ_PNCG01000013.1"/>
</dbReference>
<evidence type="ECO:0000313" key="2">
    <source>
        <dbReference type="Proteomes" id="UP000305874"/>
    </source>
</evidence>
<sequence>MSWYPDDKTWLKARKAQWKEVKESLKEMRFYTPQDVKLIKEYFLYGPDKEPLRTVNNYGEVRRKVRHIGMITVWLHPSFERSYIVEELDKYEAGTRNSNDRVKDYYNGGERLLQLCDLDYETHKSATDDGDTSFFQGKEQLLAELLLPASVEDESWFVGCQRRNEQDKISDDCERELNVFIAKLAIYFNKEKPNPNFIYRYRLPYCISAFNHYRDSDFKEELLKENLVTFFAALEKITASPDDYPQCFVETAQEFTCLFNEADLPDSVHALLAPYIKAAKESVD</sequence>
<name>A0A5S3Z2Y1_9GAMM</name>
<comment type="caution">
    <text evidence="1">The sequence shown here is derived from an EMBL/GenBank/DDBJ whole genome shotgun (WGS) entry which is preliminary data.</text>
</comment>
<dbReference type="Proteomes" id="UP000305874">
    <property type="component" value="Unassembled WGS sequence"/>
</dbReference>
<reference evidence="2" key="2">
    <citation type="submission" date="2019-06" db="EMBL/GenBank/DDBJ databases">
        <title>Co-occurence of chitin degradation, pigmentation and bioactivity in marine Pseudoalteromonas.</title>
        <authorList>
            <person name="Sonnenschein E.C."/>
            <person name="Bech P.K."/>
        </authorList>
    </citation>
    <scope>NUCLEOTIDE SEQUENCE [LARGE SCALE GENOMIC DNA]</scope>
    <source>
        <strain evidence="2">S2897</strain>
    </source>
</reference>
<reference evidence="1 2" key="1">
    <citation type="submission" date="2017-12" db="EMBL/GenBank/DDBJ databases">
        <authorList>
            <person name="Paulsen S."/>
            <person name="Gram L.K."/>
        </authorList>
    </citation>
    <scope>NUCLEOTIDE SEQUENCE [LARGE SCALE GENOMIC DNA]</scope>
    <source>
        <strain evidence="1 2">S2897</strain>
    </source>
</reference>
<evidence type="ECO:0000313" key="1">
    <source>
        <dbReference type="EMBL" id="TMP86578.1"/>
    </source>
</evidence>
<dbReference type="AlphaFoldDB" id="A0A5S3Z2Y1"/>
<dbReference type="EMBL" id="PNCG01000013">
    <property type="protein sequence ID" value="TMP86578.1"/>
    <property type="molecule type" value="Genomic_DNA"/>
</dbReference>
<dbReference type="STRING" id="151081.TW72_18695"/>